<evidence type="ECO:0000259" key="1">
    <source>
        <dbReference type="Pfam" id="PF02558"/>
    </source>
</evidence>
<dbReference type="AlphaFoldDB" id="A0A6L9UEL9"/>
<protein>
    <recommendedName>
        <fullName evidence="1">Ketopantoate reductase N-terminal domain-containing protein</fullName>
    </recommendedName>
</protein>
<dbReference type="Gene3D" id="3.40.50.720">
    <property type="entry name" value="NAD(P)-binding Rossmann-like Domain"/>
    <property type="match status" value="1"/>
</dbReference>
<dbReference type="InterPro" id="IPR013332">
    <property type="entry name" value="KPR_N"/>
</dbReference>
<accession>A0A6L9UEL9</accession>
<name>A0A6L9UEL9_9HYPH</name>
<evidence type="ECO:0000313" key="3">
    <source>
        <dbReference type="Proteomes" id="UP000483035"/>
    </source>
</evidence>
<sequence>MKACALKREMVRQCAHAFQAMNCRLVAERNATRLRKEGRVVICGMSCLHHVNRMRSQPRISRLSKASFLTLLRGAILPSESLKEVGRVQLGQTGQFSSHLMQRMGRRFESHQDQISSLFDVVLLTVKGFALERAIKDFAPAVGPGTIILPVLNGMGHVGVRSPLNLGRSVSRDASARSQRCWTTSDVSNISRSSPASWQEIMRRNCTSSVSPRHPPATLSALIADDRPIL</sequence>
<proteinExistence type="predicted"/>
<dbReference type="Proteomes" id="UP000483035">
    <property type="component" value="Unassembled WGS sequence"/>
</dbReference>
<dbReference type="RefSeq" id="WP_432444399.1">
    <property type="nucleotide sequence ID" value="NZ_WUEY01000012.1"/>
</dbReference>
<gene>
    <name evidence="2" type="ORF">GR212_23690</name>
</gene>
<dbReference type="Pfam" id="PF02558">
    <property type="entry name" value="ApbA"/>
    <property type="match status" value="1"/>
</dbReference>
<organism evidence="2 3">
    <name type="scientific">Rhizobium lusitanum</name>
    <dbReference type="NCBI Taxonomy" id="293958"/>
    <lineage>
        <taxon>Bacteria</taxon>
        <taxon>Pseudomonadati</taxon>
        <taxon>Pseudomonadota</taxon>
        <taxon>Alphaproteobacteria</taxon>
        <taxon>Hyphomicrobiales</taxon>
        <taxon>Rhizobiaceae</taxon>
        <taxon>Rhizobium/Agrobacterium group</taxon>
        <taxon>Rhizobium</taxon>
    </lineage>
</organism>
<dbReference type="EMBL" id="WUEY01000012">
    <property type="protein sequence ID" value="NEI72566.1"/>
    <property type="molecule type" value="Genomic_DNA"/>
</dbReference>
<evidence type="ECO:0000313" key="2">
    <source>
        <dbReference type="EMBL" id="NEI72566.1"/>
    </source>
</evidence>
<feature type="domain" description="Ketopantoate reductase N-terminal" evidence="1">
    <location>
        <begin position="114"/>
        <end position="158"/>
    </location>
</feature>
<comment type="caution">
    <text evidence="2">The sequence shown here is derived from an EMBL/GenBank/DDBJ whole genome shotgun (WGS) entry which is preliminary data.</text>
</comment>
<reference evidence="2 3" key="1">
    <citation type="submission" date="2019-12" db="EMBL/GenBank/DDBJ databases">
        <title>Rhizobium genotypes associated with high levels of biological nitrogen fixation by grain legumes in a temperate-maritime cropping system.</title>
        <authorList>
            <person name="Maluk M."/>
            <person name="Francesc Ferrando Molina F."/>
            <person name="Lopez Del Egido L."/>
            <person name="Lafos M."/>
            <person name="Langarica-Fuentes A."/>
            <person name="Gebre Yohannes G."/>
            <person name="Young M.W."/>
            <person name="Martin P."/>
            <person name="Gantlett R."/>
            <person name="Kenicer G."/>
            <person name="Hawes C."/>
            <person name="Begg G.S."/>
            <person name="Quilliam R.S."/>
            <person name="Squire G.R."/>
            <person name="Poole P.S."/>
            <person name="Young P.W."/>
            <person name="Iannetta P.M."/>
            <person name="James E.K."/>
        </authorList>
    </citation>
    <scope>NUCLEOTIDE SEQUENCE [LARGE SCALE GENOMIC DNA]</scope>
    <source>
        <strain evidence="2 3">JHI1118</strain>
    </source>
</reference>